<feature type="chain" id="PRO_5035709466" evidence="1">
    <location>
        <begin position="24"/>
        <end position="53"/>
    </location>
</feature>
<keyword evidence="1" id="KW-0732">Signal</keyword>
<dbReference type="EMBL" id="MW323288">
    <property type="protein sequence ID" value="UOY17232.1"/>
    <property type="molecule type" value="mRNA"/>
</dbReference>
<proteinExistence type="evidence at transcript level"/>
<feature type="signal peptide" evidence="1">
    <location>
        <begin position="1"/>
        <end position="23"/>
    </location>
</feature>
<sequence length="53" mass="5690">MKSLALLVIAIFMVFTVINVVHAEPEANAEADPEAAPVIKGFKLLKEALKKLG</sequence>
<reference evidence="2" key="1">
    <citation type="submission" date="2020-12" db="EMBL/GenBank/DDBJ databases">
        <authorList>
            <person name="Robinson S.D."/>
        </authorList>
    </citation>
    <scope>NUCLEOTIDE SEQUENCE</scope>
    <source>
        <tissue evidence="2">Venom apparatus</tissue>
    </source>
</reference>
<dbReference type="EMBL" id="MW323292">
    <property type="protein sequence ID" value="UOY17236.1"/>
    <property type="molecule type" value="mRNA"/>
</dbReference>
<accession>A0A8T9VQ99</accession>
<evidence type="ECO:0000313" key="2">
    <source>
        <dbReference type="EMBL" id="UOY17234.1"/>
    </source>
</evidence>
<protein>
    <submittedName>
        <fullName evidence="2">Venom peptide</fullName>
    </submittedName>
</protein>
<dbReference type="AlphaFoldDB" id="A0A8T9VQ99"/>
<organism evidence="2">
    <name type="scientific">Dasymutilla sicheliana</name>
    <name type="common">Harlequin velvet ant</name>
    <dbReference type="NCBI Taxonomy" id="1175388"/>
    <lineage>
        <taxon>Eukaryota</taxon>
        <taxon>Metazoa</taxon>
        <taxon>Ecdysozoa</taxon>
        <taxon>Arthropoda</taxon>
        <taxon>Hexapoda</taxon>
        <taxon>Insecta</taxon>
        <taxon>Pterygota</taxon>
        <taxon>Neoptera</taxon>
        <taxon>Endopterygota</taxon>
        <taxon>Hymenoptera</taxon>
        <taxon>Apocrita</taxon>
        <taxon>Aculeata</taxon>
        <taxon>Pompiloidea</taxon>
        <taxon>Mutillidae</taxon>
        <taxon>Sphaeropthalminae</taxon>
        <taxon>Dasymutilla</taxon>
    </lineage>
</organism>
<dbReference type="EMBL" id="MW323290">
    <property type="protein sequence ID" value="UOY17234.1"/>
    <property type="molecule type" value="mRNA"/>
</dbReference>
<dbReference type="EMBL" id="MW323289">
    <property type="protein sequence ID" value="UOY17233.1"/>
    <property type="molecule type" value="mRNA"/>
</dbReference>
<evidence type="ECO:0000256" key="1">
    <source>
        <dbReference type="SAM" id="SignalP"/>
    </source>
</evidence>
<name>A0A8T9VQ99_DASSI</name>